<keyword evidence="5 6" id="KW-0804">Transcription</keyword>
<sequence>MALSRFTRAGRARSGRHTVPPAADTELVTTLYQRYGGPLLGHVLRLTGGDRHWAEDVVQETLVRAWRHAERLERDPDLVRAWLFTVARRIVIDARRSRGARPQEVDPAPLERVQVPDRTDASLTAMVVEEAMTTLSQEHRDVLVHTHLQGRSVNEAAELLGIPAGTVKSRVYYALRALRRALDDRGVTQ</sequence>
<dbReference type="SUPFAM" id="SSF88946">
    <property type="entry name" value="Sigma2 domain of RNA polymerase sigma factors"/>
    <property type="match status" value="1"/>
</dbReference>
<dbReference type="SUPFAM" id="SSF88659">
    <property type="entry name" value="Sigma3 and sigma4 domains of RNA polymerase sigma factors"/>
    <property type="match status" value="1"/>
</dbReference>
<dbReference type="Gene3D" id="1.10.1740.10">
    <property type="match status" value="1"/>
</dbReference>
<dbReference type="PANTHER" id="PTHR43133">
    <property type="entry name" value="RNA POLYMERASE ECF-TYPE SIGMA FACTO"/>
    <property type="match status" value="1"/>
</dbReference>
<evidence type="ECO:0000256" key="2">
    <source>
        <dbReference type="ARBA" id="ARBA00023015"/>
    </source>
</evidence>
<keyword evidence="4 6" id="KW-0238">DNA-binding</keyword>
<evidence type="ECO:0000313" key="10">
    <source>
        <dbReference type="EMBL" id="SDN66055.1"/>
    </source>
</evidence>
<dbReference type="PROSITE" id="PS01063">
    <property type="entry name" value="SIGMA70_ECF"/>
    <property type="match status" value="1"/>
</dbReference>
<feature type="domain" description="RNA polymerase sigma-70 region 2" evidence="8">
    <location>
        <begin position="31"/>
        <end position="99"/>
    </location>
</feature>
<dbReference type="PANTHER" id="PTHR43133:SF52">
    <property type="entry name" value="ECF RNA POLYMERASE SIGMA FACTOR SIGL"/>
    <property type="match status" value="1"/>
</dbReference>
<keyword evidence="3 6" id="KW-0731">Sigma factor</keyword>
<dbReference type="Proteomes" id="UP000183376">
    <property type="component" value="Chromosome I"/>
</dbReference>
<dbReference type="NCBIfam" id="NF007227">
    <property type="entry name" value="PRK09645.1"/>
    <property type="match status" value="1"/>
</dbReference>
<keyword evidence="2 6" id="KW-0805">Transcription regulation</keyword>
<keyword evidence="11" id="KW-1185">Reference proteome</keyword>
<dbReference type="Gene3D" id="1.10.10.10">
    <property type="entry name" value="Winged helix-like DNA-binding domain superfamily/Winged helix DNA-binding domain"/>
    <property type="match status" value="1"/>
</dbReference>
<evidence type="ECO:0000259" key="9">
    <source>
        <dbReference type="Pfam" id="PF04545"/>
    </source>
</evidence>
<dbReference type="GO" id="GO:0016987">
    <property type="term" value="F:sigma factor activity"/>
    <property type="evidence" value="ECO:0007669"/>
    <property type="project" value="UniProtKB-KW"/>
</dbReference>
<dbReference type="GO" id="GO:0006352">
    <property type="term" value="P:DNA-templated transcription initiation"/>
    <property type="evidence" value="ECO:0007669"/>
    <property type="project" value="InterPro"/>
</dbReference>
<dbReference type="InterPro" id="IPR013324">
    <property type="entry name" value="RNA_pol_sigma_r3/r4-like"/>
</dbReference>
<dbReference type="InterPro" id="IPR014284">
    <property type="entry name" value="RNA_pol_sigma-70_dom"/>
</dbReference>
<feature type="region of interest" description="Disordered" evidence="7">
    <location>
        <begin position="1"/>
        <end position="21"/>
    </location>
</feature>
<protein>
    <recommendedName>
        <fullName evidence="6">RNA polymerase sigma factor</fullName>
    </recommendedName>
</protein>
<accession>A0A1H0D7H7</accession>
<evidence type="ECO:0000256" key="5">
    <source>
        <dbReference type="ARBA" id="ARBA00023163"/>
    </source>
</evidence>
<dbReference type="NCBIfam" id="TIGR02937">
    <property type="entry name" value="sigma70-ECF"/>
    <property type="match status" value="1"/>
</dbReference>
<dbReference type="Pfam" id="PF04545">
    <property type="entry name" value="Sigma70_r4"/>
    <property type="match status" value="1"/>
</dbReference>
<proteinExistence type="inferred from homology"/>
<evidence type="ECO:0000256" key="7">
    <source>
        <dbReference type="SAM" id="MobiDB-lite"/>
    </source>
</evidence>
<dbReference type="InterPro" id="IPR007630">
    <property type="entry name" value="RNA_pol_sigma70_r4"/>
</dbReference>
<evidence type="ECO:0000256" key="3">
    <source>
        <dbReference type="ARBA" id="ARBA00023082"/>
    </source>
</evidence>
<dbReference type="Pfam" id="PF04542">
    <property type="entry name" value="Sigma70_r2"/>
    <property type="match status" value="1"/>
</dbReference>
<dbReference type="InterPro" id="IPR007627">
    <property type="entry name" value="RNA_pol_sigma70_r2"/>
</dbReference>
<evidence type="ECO:0000256" key="4">
    <source>
        <dbReference type="ARBA" id="ARBA00023125"/>
    </source>
</evidence>
<dbReference type="STRING" id="211114.SAMN04489726_7632"/>
<dbReference type="CDD" id="cd06171">
    <property type="entry name" value="Sigma70_r4"/>
    <property type="match status" value="1"/>
</dbReference>
<evidence type="ECO:0000259" key="8">
    <source>
        <dbReference type="Pfam" id="PF04542"/>
    </source>
</evidence>
<comment type="similarity">
    <text evidence="1 6">Belongs to the sigma-70 factor family. ECF subfamily.</text>
</comment>
<evidence type="ECO:0000256" key="6">
    <source>
        <dbReference type="RuleBase" id="RU000716"/>
    </source>
</evidence>
<gene>
    <name evidence="10" type="ORF">SAMN04489726_7632</name>
</gene>
<reference evidence="10 11" key="1">
    <citation type="submission" date="2016-10" db="EMBL/GenBank/DDBJ databases">
        <authorList>
            <person name="de Groot N.N."/>
        </authorList>
    </citation>
    <scope>NUCLEOTIDE SEQUENCE [LARGE SCALE GENOMIC DNA]</scope>
    <source>
        <strain evidence="10 11">DSM 44149</strain>
    </source>
</reference>
<name>A0A1H0D7H7_ALLAB</name>
<evidence type="ECO:0000256" key="1">
    <source>
        <dbReference type="ARBA" id="ARBA00010641"/>
    </source>
</evidence>
<feature type="domain" description="RNA polymerase sigma-70 region 4" evidence="9">
    <location>
        <begin position="131"/>
        <end position="179"/>
    </location>
</feature>
<dbReference type="EMBL" id="LT629701">
    <property type="protein sequence ID" value="SDN66055.1"/>
    <property type="molecule type" value="Genomic_DNA"/>
</dbReference>
<dbReference type="InterPro" id="IPR036388">
    <property type="entry name" value="WH-like_DNA-bd_sf"/>
</dbReference>
<dbReference type="AlphaFoldDB" id="A0A1H0D7H7"/>
<dbReference type="InterPro" id="IPR013325">
    <property type="entry name" value="RNA_pol_sigma_r2"/>
</dbReference>
<dbReference type="InterPro" id="IPR000838">
    <property type="entry name" value="RNA_pol_sigma70_ECF_CS"/>
</dbReference>
<dbReference type="GO" id="GO:0003677">
    <property type="term" value="F:DNA binding"/>
    <property type="evidence" value="ECO:0007669"/>
    <property type="project" value="UniProtKB-KW"/>
</dbReference>
<dbReference type="InterPro" id="IPR039425">
    <property type="entry name" value="RNA_pol_sigma-70-like"/>
</dbReference>
<organism evidence="10 11">
    <name type="scientific">Allokutzneria albata</name>
    <name type="common">Kibdelosporangium albatum</name>
    <dbReference type="NCBI Taxonomy" id="211114"/>
    <lineage>
        <taxon>Bacteria</taxon>
        <taxon>Bacillati</taxon>
        <taxon>Actinomycetota</taxon>
        <taxon>Actinomycetes</taxon>
        <taxon>Pseudonocardiales</taxon>
        <taxon>Pseudonocardiaceae</taxon>
        <taxon>Allokutzneria</taxon>
    </lineage>
</organism>
<evidence type="ECO:0000313" key="11">
    <source>
        <dbReference type="Proteomes" id="UP000183376"/>
    </source>
</evidence>
<dbReference type="OrthoDB" id="9811152at2"/>
<dbReference type="eggNOG" id="COG1595">
    <property type="taxonomic scope" value="Bacteria"/>
</dbReference>